<dbReference type="PANTHER" id="PTHR43214:SF38">
    <property type="entry name" value="NITRATE_NITRITE RESPONSE REGULATOR PROTEIN NARL"/>
    <property type="match status" value="1"/>
</dbReference>
<dbReference type="PROSITE" id="PS50043">
    <property type="entry name" value="HTH_LUXR_2"/>
    <property type="match status" value="1"/>
</dbReference>
<dbReference type="KEGG" id="haa:A5892_02815"/>
<dbReference type="Pfam" id="PF13188">
    <property type="entry name" value="PAS_8"/>
    <property type="match status" value="1"/>
</dbReference>
<dbReference type="Pfam" id="PF00196">
    <property type="entry name" value="GerE"/>
    <property type="match status" value="1"/>
</dbReference>
<dbReference type="GO" id="GO:0006355">
    <property type="term" value="P:regulation of DNA-templated transcription"/>
    <property type="evidence" value="ECO:0007669"/>
    <property type="project" value="InterPro"/>
</dbReference>
<keyword evidence="5" id="KW-1185">Reference proteome</keyword>
<dbReference type="InterPro" id="IPR001610">
    <property type="entry name" value="PAC"/>
</dbReference>
<proteinExistence type="predicted"/>
<dbReference type="SUPFAM" id="SSF55785">
    <property type="entry name" value="PYP-like sensor domain (PAS domain)"/>
    <property type="match status" value="3"/>
</dbReference>
<dbReference type="EMBL" id="CP015243">
    <property type="protein sequence ID" value="ANF59448.1"/>
    <property type="molecule type" value="Genomic_DNA"/>
</dbReference>
<reference evidence="4 5" key="1">
    <citation type="submission" date="2016-04" db="EMBL/GenBank/DDBJ databases">
        <title>Complete Genome Sequence of Halotalea alkalilenta IHB B 13600.</title>
        <authorList>
            <person name="Swarnkar M.K."/>
            <person name="Sharma A."/>
            <person name="Kaushal K."/>
            <person name="Soni R."/>
            <person name="Rana S."/>
            <person name="Singh A.K."/>
            <person name="Gulati A."/>
        </authorList>
    </citation>
    <scope>NUCLEOTIDE SEQUENCE [LARGE SCALE GENOMIC DNA]</scope>
    <source>
        <strain evidence="4 5">IHB B 13600</strain>
    </source>
</reference>
<dbReference type="AlphaFoldDB" id="A0A172YJN5"/>
<dbReference type="Pfam" id="PF13426">
    <property type="entry name" value="PAS_9"/>
    <property type="match status" value="2"/>
</dbReference>
<dbReference type="Gene3D" id="3.30.450.20">
    <property type="entry name" value="PAS domain"/>
    <property type="match status" value="3"/>
</dbReference>
<protein>
    <submittedName>
        <fullName evidence="4">Helix-turn-helix transcriptional regulator</fullName>
    </submittedName>
</protein>
<gene>
    <name evidence="4" type="ORF">A5892_02815</name>
</gene>
<dbReference type="SUPFAM" id="SSF46894">
    <property type="entry name" value="C-terminal effector domain of the bipartite response regulators"/>
    <property type="match status" value="1"/>
</dbReference>
<evidence type="ECO:0000259" key="3">
    <source>
        <dbReference type="PROSITE" id="PS50112"/>
    </source>
</evidence>
<keyword evidence="1" id="KW-0238">DNA-binding</keyword>
<dbReference type="SMART" id="SM00421">
    <property type="entry name" value="HTH_LUXR"/>
    <property type="match status" value="1"/>
</dbReference>
<dbReference type="InterPro" id="IPR035965">
    <property type="entry name" value="PAS-like_dom_sf"/>
</dbReference>
<dbReference type="Gene3D" id="1.10.10.10">
    <property type="entry name" value="Winged helix-like DNA-binding domain superfamily/Winged helix DNA-binding domain"/>
    <property type="match status" value="1"/>
</dbReference>
<evidence type="ECO:0000256" key="1">
    <source>
        <dbReference type="ARBA" id="ARBA00023125"/>
    </source>
</evidence>
<dbReference type="GO" id="GO:0003677">
    <property type="term" value="F:DNA binding"/>
    <property type="evidence" value="ECO:0007669"/>
    <property type="project" value="UniProtKB-KW"/>
</dbReference>
<dbReference type="NCBIfam" id="TIGR00229">
    <property type="entry name" value="sensory_box"/>
    <property type="match status" value="2"/>
</dbReference>
<evidence type="ECO:0000313" key="4">
    <source>
        <dbReference type="EMBL" id="ANF59448.1"/>
    </source>
</evidence>
<sequence length="493" mass="55306">MDHQALRRQTTRRQLQQIIAGLSDGVILLDPSGELAWANQAALEMHGVDELEALGGDVGAYRERFMLRYRNNHPLQPGQYPLERLLAGESFEDVVTEVAPVAEEAPPLRIHRARGLVLTDENDEADGLVLVLQDATDWALAEQRFERTFNANPAPALICRLSDQRYVKVNQGFLEMTGLTRETVIQRSVYQLDVFSHAERRAQAIERLEAGQTIAQMEAALALPDGTSKWVMVAGQPIDFNDEPCMLFTFTDLEPRRRMELALRLSEERFEKAFRMSPVPSTLVGEGFVLFEVNDAFVSTLGYDGETLVGRSAESLGLWEEESRRRFDESLAKEGSVRGLELQVHTRQGEVLDCQVSAERVLLQGEEICTLVTLLDITERRRSEAELVGAIEAVMQDASWFSRTLLEKLANVRRANVAGKSEGPRLDDLSAREREVFSLLCQGLADKEIARKLSLAPNTVRNHVSTIYAKLGLHSRAEAIVWARERGFFGLGY</sequence>
<feature type="domain" description="PAS" evidence="3">
    <location>
        <begin position="11"/>
        <end position="55"/>
    </location>
</feature>
<feature type="domain" description="HTH luxR-type" evidence="2">
    <location>
        <begin position="422"/>
        <end position="487"/>
    </location>
</feature>
<dbReference type="Proteomes" id="UP000077875">
    <property type="component" value="Chromosome"/>
</dbReference>
<evidence type="ECO:0000313" key="5">
    <source>
        <dbReference type="Proteomes" id="UP000077875"/>
    </source>
</evidence>
<dbReference type="InterPro" id="IPR036388">
    <property type="entry name" value="WH-like_DNA-bd_sf"/>
</dbReference>
<dbReference type="PANTHER" id="PTHR43214">
    <property type="entry name" value="TWO-COMPONENT RESPONSE REGULATOR"/>
    <property type="match status" value="1"/>
</dbReference>
<dbReference type="InterPro" id="IPR039420">
    <property type="entry name" value="WalR-like"/>
</dbReference>
<dbReference type="PRINTS" id="PR00038">
    <property type="entry name" value="HTHLUXR"/>
</dbReference>
<dbReference type="CDD" id="cd06170">
    <property type="entry name" value="LuxR_C_like"/>
    <property type="match status" value="1"/>
</dbReference>
<dbReference type="CDD" id="cd00130">
    <property type="entry name" value="PAS"/>
    <property type="match status" value="2"/>
</dbReference>
<organism evidence="4 5">
    <name type="scientific">Halotalea alkalilenta</name>
    <dbReference type="NCBI Taxonomy" id="376489"/>
    <lineage>
        <taxon>Bacteria</taxon>
        <taxon>Pseudomonadati</taxon>
        <taxon>Pseudomonadota</taxon>
        <taxon>Gammaproteobacteria</taxon>
        <taxon>Oceanospirillales</taxon>
        <taxon>Halomonadaceae</taxon>
        <taxon>Halotalea</taxon>
    </lineage>
</organism>
<dbReference type="InterPro" id="IPR000014">
    <property type="entry name" value="PAS"/>
</dbReference>
<dbReference type="InterPro" id="IPR000792">
    <property type="entry name" value="Tscrpt_reg_LuxR_C"/>
</dbReference>
<evidence type="ECO:0000259" key="2">
    <source>
        <dbReference type="PROSITE" id="PS50043"/>
    </source>
</evidence>
<dbReference type="PROSITE" id="PS50112">
    <property type="entry name" value="PAS"/>
    <property type="match status" value="1"/>
</dbReference>
<dbReference type="STRING" id="376489.A5892_02815"/>
<dbReference type="SMART" id="SM00091">
    <property type="entry name" value="PAS"/>
    <property type="match status" value="3"/>
</dbReference>
<dbReference type="SMART" id="SM00086">
    <property type="entry name" value="PAC"/>
    <property type="match status" value="2"/>
</dbReference>
<name>A0A172YJN5_9GAMM</name>
<dbReference type="InterPro" id="IPR016032">
    <property type="entry name" value="Sig_transdc_resp-reg_C-effctor"/>
</dbReference>
<accession>A0A172YJN5</accession>